<evidence type="ECO:0000313" key="7">
    <source>
        <dbReference type="EMBL" id="PYH40474.1"/>
    </source>
</evidence>
<dbReference type="InterPro" id="IPR050493">
    <property type="entry name" value="FAD-dep_Monooxygenase_BioMet"/>
</dbReference>
<dbReference type="SUPFAM" id="SSF54373">
    <property type="entry name" value="FAD-linked reductases, C-terminal domain"/>
    <property type="match status" value="1"/>
</dbReference>
<dbReference type="STRING" id="1450539.A0A318Z260"/>
<dbReference type="Proteomes" id="UP000248349">
    <property type="component" value="Unassembled WGS sequence"/>
</dbReference>
<dbReference type="SUPFAM" id="SSF51905">
    <property type="entry name" value="FAD/NAD(P)-binding domain"/>
    <property type="match status" value="1"/>
</dbReference>
<gene>
    <name evidence="7" type="ORF">BP01DRAFT_361257</name>
</gene>
<evidence type="ECO:0000259" key="6">
    <source>
        <dbReference type="Pfam" id="PF01494"/>
    </source>
</evidence>
<dbReference type="GO" id="GO:0004497">
    <property type="term" value="F:monooxygenase activity"/>
    <property type="evidence" value="ECO:0007669"/>
    <property type="project" value="UniProtKB-KW"/>
</dbReference>
<comment type="similarity">
    <text evidence="1">Belongs to the paxM FAD-dependent monooxygenase family.</text>
</comment>
<dbReference type="EMBL" id="KZ821285">
    <property type="protein sequence ID" value="PYH40474.1"/>
    <property type="molecule type" value="Genomic_DNA"/>
</dbReference>
<proteinExistence type="inferred from homology"/>
<evidence type="ECO:0000313" key="8">
    <source>
        <dbReference type="Proteomes" id="UP000248349"/>
    </source>
</evidence>
<dbReference type="AlphaFoldDB" id="A0A318Z260"/>
<dbReference type="OrthoDB" id="16820at2759"/>
<dbReference type="GO" id="GO:0071949">
    <property type="term" value="F:FAD binding"/>
    <property type="evidence" value="ECO:0007669"/>
    <property type="project" value="InterPro"/>
</dbReference>
<feature type="domain" description="FAD-binding" evidence="6">
    <location>
        <begin position="9"/>
        <end position="359"/>
    </location>
</feature>
<evidence type="ECO:0000256" key="5">
    <source>
        <dbReference type="ARBA" id="ARBA00023033"/>
    </source>
</evidence>
<dbReference type="InterPro" id="IPR036188">
    <property type="entry name" value="FAD/NAD-bd_sf"/>
</dbReference>
<dbReference type="GeneID" id="37077336"/>
<dbReference type="Pfam" id="PF01494">
    <property type="entry name" value="FAD_binding_3"/>
    <property type="match status" value="1"/>
</dbReference>
<accession>A0A318Z260</accession>
<protein>
    <submittedName>
        <fullName evidence="7">FAD binding domain protein</fullName>
    </submittedName>
</protein>
<organism evidence="7 8">
    <name type="scientific">Aspergillus saccharolyticus JOP 1030-1</name>
    <dbReference type="NCBI Taxonomy" id="1450539"/>
    <lineage>
        <taxon>Eukaryota</taxon>
        <taxon>Fungi</taxon>
        <taxon>Dikarya</taxon>
        <taxon>Ascomycota</taxon>
        <taxon>Pezizomycotina</taxon>
        <taxon>Eurotiomycetes</taxon>
        <taxon>Eurotiomycetidae</taxon>
        <taxon>Eurotiales</taxon>
        <taxon>Aspergillaceae</taxon>
        <taxon>Aspergillus</taxon>
        <taxon>Aspergillus subgen. Circumdati</taxon>
    </lineage>
</organism>
<dbReference type="PRINTS" id="PR00420">
    <property type="entry name" value="RNGMNOXGNASE"/>
</dbReference>
<sequence length="432" mass="48035">MVPDKARLHIIIVGAGLSGIAAAISAALSGHFVEVIEQAPELAEVGAGLQVTPNASRLLQYWGLPEFVWEAAAEPKKLTVHRYSGQVLAHDASFAENIRASYNAPFVDMHRGDLQKALYMRARDLGVAFHLGERIESIDFESTTVCSMKGHSFSGDLIIAADGLWSKCRDAFVGRKDEPVPTGDLAYRIVLTADQITDPELRSLVQNPEVHFWIGPGAHAVGYSMRGGKMYNIVLLVPDTLPAGVSKQVGSVKEMRELFVDWDPILNKLLNYVNDVDKWKLMHHGEMARWVNEKSNLVFIGDSCHPMLPYLAQGANSSLEDGAVLGLLLGYMNDKAQLGRILRLYETLRKSRGEAIVRETFKQRDDFHMCDGEEQQKRDQVFLSQLGKKIKGAFPSRWTCPVVQPWLYGYDAVKEVEDAIAQNPDILIDPTH</sequence>
<keyword evidence="2" id="KW-0285">Flavoprotein</keyword>
<dbReference type="PANTHER" id="PTHR13789">
    <property type="entry name" value="MONOOXYGENASE"/>
    <property type="match status" value="1"/>
</dbReference>
<dbReference type="RefSeq" id="XP_025426456.1">
    <property type="nucleotide sequence ID" value="XM_025576108.1"/>
</dbReference>
<keyword evidence="4" id="KW-0560">Oxidoreductase</keyword>
<reference evidence="7 8" key="1">
    <citation type="submission" date="2016-12" db="EMBL/GenBank/DDBJ databases">
        <title>The genomes of Aspergillus section Nigri reveals drivers in fungal speciation.</title>
        <authorList>
            <consortium name="DOE Joint Genome Institute"/>
            <person name="Vesth T.C."/>
            <person name="Nybo J."/>
            <person name="Theobald S."/>
            <person name="Brandl J."/>
            <person name="Frisvad J.C."/>
            <person name="Nielsen K.F."/>
            <person name="Lyhne E.K."/>
            <person name="Kogle M.E."/>
            <person name="Kuo A."/>
            <person name="Riley R."/>
            <person name="Clum A."/>
            <person name="Nolan M."/>
            <person name="Lipzen A."/>
            <person name="Salamov A."/>
            <person name="Henrissat B."/>
            <person name="Wiebenga A."/>
            <person name="De Vries R.P."/>
            <person name="Grigoriev I.V."/>
            <person name="Mortensen U.H."/>
            <person name="Andersen M.R."/>
            <person name="Baker S.E."/>
        </authorList>
    </citation>
    <scope>NUCLEOTIDE SEQUENCE [LARGE SCALE GENOMIC DNA]</scope>
    <source>
        <strain evidence="7 8">JOP 1030-1</strain>
    </source>
</reference>
<keyword evidence="8" id="KW-1185">Reference proteome</keyword>
<dbReference type="FunFam" id="3.50.50.60:FF:000115">
    <property type="entry name" value="Salicylate hydroxylase, putative"/>
    <property type="match status" value="1"/>
</dbReference>
<evidence type="ECO:0000256" key="2">
    <source>
        <dbReference type="ARBA" id="ARBA00022630"/>
    </source>
</evidence>
<dbReference type="Gene3D" id="3.50.50.60">
    <property type="entry name" value="FAD/NAD(P)-binding domain"/>
    <property type="match status" value="1"/>
</dbReference>
<keyword evidence="5" id="KW-0503">Monooxygenase</keyword>
<keyword evidence="3" id="KW-0274">FAD</keyword>
<evidence type="ECO:0000256" key="1">
    <source>
        <dbReference type="ARBA" id="ARBA00007992"/>
    </source>
</evidence>
<name>A0A318Z260_9EURO</name>
<dbReference type="PANTHER" id="PTHR13789:SF238">
    <property type="entry name" value="PUTATIVE (AFU_ORTHOLOGUE AFUA_2G01680)-RELATED"/>
    <property type="match status" value="1"/>
</dbReference>
<evidence type="ECO:0000256" key="3">
    <source>
        <dbReference type="ARBA" id="ARBA00022827"/>
    </source>
</evidence>
<dbReference type="InterPro" id="IPR002938">
    <property type="entry name" value="FAD-bd"/>
</dbReference>
<evidence type="ECO:0000256" key="4">
    <source>
        <dbReference type="ARBA" id="ARBA00023002"/>
    </source>
</evidence>